<comment type="subcellular location">
    <subcellularLocation>
        <location evidence="1">Cell envelope</location>
    </subcellularLocation>
</comment>
<comment type="similarity">
    <text evidence="2">Belongs to the bacterial solute-binding protein 2 family.</text>
</comment>
<feature type="domain" description="Periplasmic binding protein" evidence="6">
    <location>
        <begin position="336"/>
        <end position="415"/>
    </location>
</feature>
<organism evidence="7 8">
    <name type="scientific">Ruminococcus turbiniformis</name>
    <dbReference type="NCBI Taxonomy" id="2881258"/>
    <lineage>
        <taxon>Bacteria</taxon>
        <taxon>Bacillati</taxon>
        <taxon>Bacillota</taxon>
        <taxon>Clostridia</taxon>
        <taxon>Eubacteriales</taxon>
        <taxon>Oscillospiraceae</taxon>
        <taxon>Ruminococcus</taxon>
    </lineage>
</organism>
<evidence type="ECO:0000313" key="7">
    <source>
        <dbReference type="EMBL" id="MCC2252870.1"/>
    </source>
</evidence>
<dbReference type="EMBL" id="JAJEQX010000001">
    <property type="protein sequence ID" value="MCC2252870.1"/>
    <property type="molecule type" value="Genomic_DNA"/>
</dbReference>
<dbReference type="InterPro" id="IPR028082">
    <property type="entry name" value="Peripla_BP_I"/>
</dbReference>
<name>A0ABS8FSA3_9FIRM</name>
<evidence type="ECO:0000256" key="3">
    <source>
        <dbReference type="ARBA" id="ARBA00022729"/>
    </source>
</evidence>
<protein>
    <submittedName>
        <fullName evidence="7">Substrate-binding domain-containing protein</fullName>
    </submittedName>
</protein>
<evidence type="ECO:0000256" key="4">
    <source>
        <dbReference type="SAM" id="MobiDB-lite"/>
    </source>
</evidence>
<dbReference type="InterPro" id="IPR025997">
    <property type="entry name" value="SBP_2_dom"/>
</dbReference>
<reference evidence="7 8" key="1">
    <citation type="submission" date="2021-10" db="EMBL/GenBank/DDBJ databases">
        <title>Anaerobic single-cell dispensing facilitates the cultivation of human gut bacteria.</title>
        <authorList>
            <person name="Afrizal A."/>
        </authorList>
    </citation>
    <scope>NUCLEOTIDE SEQUENCE [LARGE SCALE GENOMIC DNA]</scope>
    <source>
        <strain evidence="7 8">CLA-AA-H200</strain>
    </source>
</reference>
<sequence>MKKQITAAVLSICVAAGACACAPAEEENVFTGEKVEQPEWQENLDAISPSVYASIDDLDLEPGTYISVIGKRDDGAYWEQVKAGVEQAADDINERLGYSGSDEIKVLFNAPSGSEDIDEQVNILDEEMARYPDVIAIASIDENASAVQFDLAISNGIPIVAFDSGNSYQGIQCICMTDNQTAAAEGAAKLCEAIGESGEVALLVQDSVSANAGERAQAFQQEIADNHPGVTVVETLYMDQLDSLKRQAAAEELGVTQEELETWTAAAAGEASAEGETQDSADASDSADAGAGAADTENSAGIDGEAADDGESMSETARAKLEDINTLAEEMSDEDVIAYYLQKHPELAGCFATNGDAVSLGANVLENMDKTEDIVLMGFDAGSDQVQGLENGSIDGLIVQNPFGMGYATVVAAARTVLEIGNEAAVNTGYIWADRDNLEDEAVQAMLYE</sequence>
<evidence type="ECO:0000259" key="6">
    <source>
        <dbReference type="Pfam" id="PF13407"/>
    </source>
</evidence>
<dbReference type="PROSITE" id="PS51257">
    <property type="entry name" value="PROKAR_LIPOPROTEIN"/>
    <property type="match status" value="1"/>
</dbReference>
<dbReference type="PANTHER" id="PTHR46847:SF1">
    <property type="entry name" value="D-ALLOSE-BINDING PERIPLASMIC PROTEIN-RELATED"/>
    <property type="match status" value="1"/>
</dbReference>
<feature type="chain" id="PRO_5045644666" evidence="5">
    <location>
        <begin position="21"/>
        <end position="449"/>
    </location>
</feature>
<evidence type="ECO:0000256" key="1">
    <source>
        <dbReference type="ARBA" id="ARBA00004196"/>
    </source>
</evidence>
<evidence type="ECO:0000313" key="8">
    <source>
        <dbReference type="Proteomes" id="UP001198151"/>
    </source>
</evidence>
<evidence type="ECO:0000256" key="2">
    <source>
        <dbReference type="ARBA" id="ARBA00007639"/>
    </source>
</evidence>
<comment type="caution">
    <text evidence="7">The sequence shown here is derived from an EMBL/GenBank/DDBJ whole genome shotgun (WGS) entry which is preliminary data.</text>
</comment>
<accession>A0ABS8FSA3</accession>
<dbReference type="SUPFAM" id="SSF53822">
    <property type="entry name" value="Periplasmic binding protein-like I"/>
    <property type="match status" value="2"/>
</dbReference>
<feature type="domain" description="Periplasmic binding protein" evidence="6">
    <location>
        <begin position="66"/>
        <end position="253"/>
    </location>
</feature>
<evidence type="ECO:0000256" key="5">
    <source>
        <dbReference type="SAM" id="SignalP"/>
    </source>
</evidence>
<feature type="compositionally biased region" description="Low complexity" evidence="4">
    <location>
        <begin position="267"/>
        <end position="295"/>
    </location>
</feature>
<dbReference type="Proteomes" id="UP001198151">
    <property type="component" value="Unassembled WGS sequence"/>
</dbReference>
<proteinExistence type="inferred from homology"/>
<keyword evidence="8" id="KW-1185">Reference proteome</keyword>
<keyword evidence="3 5" id="KW-0732">Signal</keyword>
<gene>
    <name evidence="7" type="ORF">LKD70_00180</name>
</gene>
<dbReference type="PANTHER" id="PTHR46847">
    <property type="entry name" value="D-ALLOSE-BINDING PERIPLASMIC PROTEIN-RELATED"/>
    <property type="match status" value="1"/>
</dbReference>
<feature type="region of interest" description="Disordered" evidence="4">
    <location>
        <begin position="267"/>
        <end position="315"/>
    </location>
</feature>
<dbReference type="RefSeq" id="WP_227706049.1">
    <property type="nucleotide sequence ID" value="NZ_JAJEQX010000001.1"/>
</dbReference>
<feature type="signal peptide" evidence="5">
    <location>
        <begin position="1"/>
        <end position="20"/>
    </location>
</feature>
<dbReference type="Pfam" id="PF13407">
    <property type="entry name" value="Peripla_BP_4"/>
    <property type="match status" value="2"/>
</dbReference>
<dbReference type="Gene3D" id="3.40.50.2300">
    <property type="match status" value="3"/>
</dbReference>